<evidence type="ECO:0000313" key="2">
    <source>
        <dbReference type="Proteomes" id="UP001180020"/>
    </source>
</evidence>
<name>A0AAV9D5L9_ACOCL</name>
<organism evidence="1 2">
    <name type="scientific">Acorus calamus</name>
    <name type="common">Sweet flag</name>
    <dbReference type="NCBI Taxonomy" id="4465"/>
    <lineage>
        <taxon>Eukaryota</taxon>
        <taxon>Viridiplantae</taxon>
        <taxon>Streptophyta</taxon>
        <taxon>Embryophyta</taxon>
        <taxon>Tracheophyta</taxon>
        <taxon>Spermatophyta</taxon>
        <taxon>Magnoliopsida</taxon>
        <taxon>Liliopsida</taxon>
        <taxon>Acoraceae</taxon>
        <taxon>Acorus</taxon>
    </lineage>
</organism>
<dbReference type="InterPro" id="IPR025886">
    <property type="entry name" value="PP2-like"/>
</dbReference>
<dbReference type="InterPro" id="IPR052147">
    <property type="entry name" value="PP2-like/Lectin"/>
</dbReference>
<dbReference type="AlphaFoldDB" id="A0AAV9D5L9"/>
<evidence type="ECO:0000313" key="1">
    <source>
        <dbReference type="EMBL" id="KAK1296871.1"/>
    </source>
</evidence>
<reference evidence="1" key="2">
    <citation type="submission" date="2023-06" db="EMBL/GenBank/DDBJ databases">
        <authorList>
            <person name="Ma L."/>
            <person name="Liu K.-W."/>
            <person name="Li Z."/>
            <person name="Hsiao Y.-Y."/>
            <person name="Qi Y."/>
            <person name="Fu T."/>
            <person name="Tang G."/>
            <person name="Zhang D."/>
            <person name="Sun W.-H."/>
            <person name="Liu D.-K."/>
            <person name="Li Y."/>
            <person name="Chen G.-Z."/>
            <person name="Liu X.-D."/>
            <person name="Liao X.-Y."/>
            <person name="Jiang Y.-T."/>
            <person name="Yu X."/>
            <person name="Hao Y."/>
            <person name="Huang J."/>
            <person name="Zhao X.-W."/>
            <person name="Ke S."/>
            <person name="Chen Y.-Y."/>
            <person name="Wu W.-L."/>
            <person name="Hsu J.-L."/>
            <person name="Lin Y.-F."/>
            <person name="Huang M.-D."/>
            <person name="Li C.-Y."/>
            <person name="Huang L."/>
            <person name="Wang Z.-W."/>
            <person name="Zhao X."/>
            <person name="Zhong W.-Y."/>
            <person name="Peng D.-H."/>
            <person name="Ahmad S."/>
            <person name="Lan S."/>
            <person name="Zhang J.-S."/>
            <person name="Tsai W.-C."/>
            <person name="Van De Peer Y."/>
            <person name="Liu Z.-J."/>
        </authorList>
    </citation>
    <scope>NUCLEOTIDE SEQUENCE</scope>
    <source>
        <strain evidence="1">CP</strain>
        <tissue evidence="1">Leaves</tissue>
    </source>
</reference>
<dbReference type="Pfam" id="PF14299">
    <property type="entry name" value="PP2"/>
    <property type="match status" value="1"/>
</dbReference>
<dbReference type="EMBL" id="JAUJYO010000015">
    <property type="protein sequence ID" value="KAK1296871.1"/>
    <property type="molecule type" value="Genomic_DNA"/>
</dbReference>
<dbReference type="PANTHER" id="PTHR48478">
    <property type="entry name" value="LECTIN-LIKE"/>
    <property type="match status" value="1"/>
</dbReference>
<dbReference type="GO" id="GO:0030246">
    <property type="term" value="F:carbohydrate binding"/>
    <property type="evidence" value="ECO:0007669"/>
    <property type="project" value="InterPro"/>
</dbReference>
<comment type="caution">
    <text evidence="1">The sequence shown here is derived from an EMBL/GenBank/DDBJ whole genome shotgun (WGS) entry which is preliminary data.</text>
</comment>
<proteinExistence type="predicted"/>
<accession>A0AAV9D5L9</accession>
<protein>
    <submittedName>
        <fullName evidence="1">Uncharacterized protein</fullName>
    </submittedName>
</protein>
<keyword evidence="2" id="KW-1185">Reference proteome</keyword>
<sequence>MGCCLSILSLLSRDEAEELPEAPYHNFNAIVKDADDKSDLLNRVRSGGIYLDNKRMKYWVDESGSNCFMCYARSLLIVCWEDEQYWNWIPSNESGEEDVELARLRDVCWLQVHRGFDASLLSPNVNYEVVFIMTMRTSRTAGITY</sequence>
<dbReference type="PANTHER" id="PTHR48478:SF1">
    <property type="entry name" value="LECTIN-LIKE"/>
    <property type="match status" value="1"/>
</dbReference>
<reference evidence="1" key="1">
    <citation type="journal article" date="2023" name="Nat. Commun.">
        <title>Diploid and tetraploid genomes of Acorus and the evolution of monocots.</title>
        <authorList>
            <person name="Ma L."/>
            <person name="Liu K.W."/>
            <person name="Li Z."/>
            <person name="Hsiao Y.Y."/>
            <person name="Qi Y."/>
            <person name="Fu T."/>
            <person name="Tang G.D."/>
            <person name="Zhang D."/>
            <person name="Sun W.H."/>
            <person name="Liu D.K."/>
            <person name="Li Y."/>
            <person name="Chen G.Z."/>
            <person name="Liu X.D."/>
            <person name="Liao X.Y."/>
            <person name="Jiang Y.T."/>
            <person name="Yu X."/>
            <person name="Hao Y."/>
            <person name="Huang J."/>
            <person name="Zhao X.W."/>
            <person name="Ke S."/>
            <person name="Chen Y.Y."/>
            <person name="Wu W.L."/>
            <person name="Hsu J.L."/>
            <person name="Lin Y.F."/>
            <person name="Huang M.D."/>
            <person name="Li C.Y."/>
            <person name="Huang L."/>
            <person name="Wang Z.W."/>
            <person name="Zhao X."/>
            <person name="Zhong W.Y."/>
            <person name="Peng D.H."/>
            <person name="Ahmad S."/>
            <person name="Lan S."/>
            <person name="Zhang J.S."/>
            <person name="Tsai W.C."/>
            <person name="Van de Peer Y."/>
            <person name="Liu Z.J."/>
        </authorList>
    </citation>
    <scope>NUCLEOTIDE SEQUENCE</scope>
    <source>
        <strain evidence="1">CP</strain>
    </source>
</reference>
<gene>
    <name evidence="1" type="ORF">QJS10_CPB15g01367</name>
</gene>
<dbReference type="Proteomes" id="UP001180020">
    <property type="component" value="Unassembled WGS sequence"/>
</dbReference>